<comment type="caution">
    <text evidence="3">The sequence shown here is derived from an EMBL/GenBank/DDBJ whole genome shotgun (WGS) entry which is preliminary data.</text>
</comment>
<proteinExistence type="predicted"/>
<evidence type="ECO:0000313" key="4">
    <source>
        <dbReference type="Proteomes" id="UP000267049"/>
    </source>
</evidence>
<dbReference type="InterPro" id="IPR029058">
    <property type="entry name" value="AB_hydrolase_fold"/>
</dbReference>
<protein>
    <submittedName>
        <fullName evidence="3">DUF3380 domain-containing protein</fullName>
    </submittedName>
</protein>
<gene>
    <name evidence="3" type="ORF">EER27_03075</name>
</gene>
<dbReference type="EMBL" id="RIBS01000001">
    <property type="protein sequence ID" value="RNF86414.1"/>
    <property type="molecule type" value="Genomic_DNA"/>
</dbReference>
<evidence type="ECO:0000256" key="1">
    <source>
        <dbReference type="SAM" id="MobiDB-lite"/>
    </source>
</evidence>
<dbReference type="InterPro" id="IPR024408">
    <property type="entry name" value="Muramidase"/>
</dbReference>
<dbReference type="SUPFAM" id="SSF54001">
    <property type="entry name" value="Cysteine proteinases"/>
    <property type="match status" value="1"/>
</dbReference>
<feature type="domain" description="N-acetylmuramidase" evidence="2">
    <location>
        <begin position="20"/>
        <end position="189"/>
    </location>
</feature>
<reference evidence="3 4" key="1">
    <citation type="submission" date="2018-11" db="EMBL/GenBank/DDBJ databases">
        <title>Lysobacter cryohumiis sp. nov., isolated from soil in the Tianshan Mountains, Xinjiang, China.</title>
        <authorList>
            <person name="Luo Y."/>
            <person name="Sheng H."/>
        </authorList>
    </citation>
    <scope>NUCLEOTIDE SEQUENCE [LARGE SCALE GENOMIC DNA]</scope>
    <source>
        <strain evidence="3 4">ZS60</strain>
    </source>
</reference>
<keyword evidence="4" id="KW-1185">Reference proteome</keyword>
<name>A0A3M8T4L0_9GAMM</name>
<evidence type="ECO:0000259" key="2">
    <source>
        <dbReference type="Pfam" id="PF11860"/>
    </source>
</evidence>
<accession>A0A3M8T4L0</accession>
<feature type="region of interest" description="Disordered" evidence="1">
    <location>
        <begin position="193"/>
        <end position="240"/>
    </location>
</feature>
<dbReference type="Gene3D" id="3.90.70.10">
    <property type="entry name" value="Cysteine proteinases"/>
    <property type="match status" value="1"/>
</dbReference>
<dbReference type="InterPro" id="IPR038765">
    <property type="entry name" value="Papain-like_cys_pep_sf"/>
</dbReference>
<dbReference type="SUPFAM" id="SSF53474">
    <property type="entry name" value="alpha/beta-Hydrolases"/>
    <property type="match status" value="1"/>
</dbReference>
<dbReference type="RefSeq" id="WP_123086530.1">
    <property type="nucleotide sequence ID" value="NZ_RIBS01000001.1"/>
</dbReference>
<evidence type="ECO:0000313" key="3">
    <source>
        <dbReference type="EMBL" id="RNF86414.1"/>
    </source>
</evidence>
<dbReference type="OrthoDB" id="1491023at2"/>
<organism evidence="3 4">
    <name type="scientific">Montanilutibacter psychrotolerans</name>
    <dbReference type="NCBI Taxonomy" id="1327343"/>
    <lineage>
        <taxon>Bacteria</taxon>
        <taxon>Pseudomonadati</taxon>
        <taxon>Pseudomonadota</taxon>
        <taxon>Gammaproteobacteria</taxon>
        <taxon>Lysobacterales</taxon>
        <taxon>Lysobacteraceae</taxon>
        <taxon>Montanilutibacter</taxon>
    </lineage>
</organism>
<dbReference type="AlphaFoldDB" id="A0A3M8T4L0"/>
<dbReference type="CDD" id="cd02619">
    <property type="entry name" value="Peptidase_C1"/>
    <property type="match status" value="1"/>
</dbReference>
<dbReference type="Proteomes" id="UP000267049">
    <property type="component" value="Unassembled WGS sequence"/>
</dbReference>
<sequence length="866" mass="95539">MNRVISPQAWIDLAKSLEVEVATLQAVAKVESSGSGFLPAPSEKPKVLFEGHAFHRLTGGRFAASHPNLSYPKWDRKQYAGSLAGEWKRLDAACQLDRVAALQSASWGAFQIMGFNYAYCGFADVEAFVAAQHAGADQQVAAFACFVARPPYLEALRTKAWAKFAKAYNGPAYAKNRYDEKMAAAYTQFATGGPARKAGKGRTKASAADSQPPGRSDFVPVDSVRRKSTQKRNVRPDPVDLRDWPYRPNIAIAPDDAMFATYPRPTKQQDTTNACTGFALAVVIEYLLDRGRRPVEPISGYMLYDMARRYDEWEDDDDSDSGSSLRGALKGWSRHGASCAYLWEEMTMPAATNEADSDWWLDAVKRPLGAYYRISPECIRDMHIALREVGAIYASAFTHPGWDRLHSESTAPPPTSIAQIPPIEPAKGNQDQGHAFAIVGYTRDGFVVQNSWGGAWGRGGFAVLSYADWLENAMDCWVVQLGVVTTDHDLVAGATTLRVDGKTGRAVISSNPTLADHEISPFVINMENEGHLSRRGRFRTSPDDLKLLLDHHLPAAHKRWSEQAVQRKQPPPEHIDIAIYAHGGLTDEEAAAKTAQSWIPHLYSNRIFPIFLMWETGAVATIGNLFEDAVKGEAEKTGGEAWGRFRRRFEEWRDERLEGLARLPGGKLWGEMKQNADALSGSKNSGVVQLFEMFRNSATRDGLPPIRLHLIGHSAGAIVHTWLGARAIKYGFDVSSISLLAPAVRLELFDRQLGAAIVDNDIRVLIANLRDEAERSDNTCKPYGHSLLYLVARAFEEHEETPLLGMEKHLVPALPTREWGANVRQLRCPGGMWTRDTGATTASTHGGLDDDPVVREAVVSFLLGKG</sequence>
<dbReference type="Pfam" id="PF11860">
    <property type="entry name" value="Muramidase"/>
    <property type="match status" value="1"/>
</dbReference>